<evidence type="ECO:0000256" key="5">
    <source>
        <dbReference type="ARBA" id="ARBA00023054"/>
    </source>
</evidence>
<dbReference type="Proteomes" id="UP001283361">
    <property type="component" value="Unassembled WGS sequence"/>
</dbReference>
<dbReference type="SUPFAM" id="SSF55874">
    <property type="entry name" value="ATPase domain of HSP90 chaperone/DNA topoisomerase II/histidine kinase"/>
    <property type="match status" value="1"/>
</dbReference>
<dbReference type="GO" id="GO:0005634">
    <property type="term" value="C:nucleus"/>
    <property type="evidence" value="ECO:0007669"/>
    <property type="project" value="UniProtKB-SubCell"/>
</dbReference>
<accession>A0AAE1D3D9</accession>
<evidence type="ECO:0000256" key="8">
    <source>
        <dbReference type="SAM" id="MobiDB-lite"/>
    </source>
</evidence>
<feature type="domain" description="CW-type" evidence="9">
    <location>
        <begin position="439"/>
        <end position="491"/>
    </location>
</feature>
<dbReference type="Pfam" id="PF13589">
    <property type="entry name" value="HATPase_c_3"/>
    <property type="match status" value="1"/>
</dbReference>
<evidence type="ECO:0000256" key="1">
    <source>
        <dbReference type="ARBA" id="ARBA00004123"/>
    </source>
</evidence>
<sequence>MFSNAIKWFGDKLNDYGNDKKTSRTPSNTRSERPKDIVMPLQQDGILRSGVDPNYLHANSTAHIWIFGAFAELIDNAYDPDVNASELWIDKLDYGETPCLMFLDNGAGMDKNKLHKMLSFGYCDKRTVEPTGSHKPIGHYGNGFKSGSMRIGKDALVFTRTKDSASIGFLSQTYLKAIEAQSVIVPMIDYSLPNLERDQRKETENNLEAIQNYSLFSSEEQLKDELRGLEKFKTGTKIIISNLVQLPDGQLELDFTSNPTDILCPEAHEADKSGLKNKPVALCPSKYKLSLRDYCTILFLKPRMIIHIRGKKVRSKLVSSCLNTPEYLNYHPRNEKKSIRVTFGFTWENDRSEDYGMMLYHRNRLIKAFERVGYQKQSNNADGIGVLGVAEVDFLEPIHTKQDFIRNTIFNNAIKWFGDKLNDYWNDKKTSRTPSNTRSQRKSTWVQCDRCYKWRRLPLKSNHNDLPEKWYCTMNPDKAHNRCHILEESEDDETEKMPRSKPKYARASLGGRRESRDPAANLTPPKREIISGILDNPQPPVNQNQTQQNDVSPIFIKPNKPNPQWKRKCTAESARPENGKKICTESRESLVITPVKEEEEDNIPIIFGAPPEGNQIIPRETFGNDLSELFSKPPKIENFDFTNNDHSPELKPINQKSSSTGGITMVSADADGATNNQTDFLVQRTKEPTSTVHAQREMSAAQMIEELKTKINELQTEIDKSNSEEVEMSATQKIEELKTKINELQTEIAKLHSEKVEMGATQQRLKEEINKLKTLMFRFLRLLSPESDLGDVNDIGQRVQDLIKNGAENC</sequence>
<gene>
    <name evidence="10" type="ORF">RRG08_026946</name>
</gene>
<dbReference type="Gene3D" id="3.30.565.10">
    <property type="entry name" value="Histidine kinase-like ATPase, C-terminal domain"/>
    <property type="match status" value="1"/>
</dbReference>
<dbReference type="InterPro" id="IPR041006">
    <property type="entry name" value="Morc_S5"/>
</dbReference>
<dbReference type="Gene3D" id="1.20.5.1700">
    <property type="match status" value="1"/>
</dbReference>
<evidence type="ECO:0000313" key="11">
    <source>
        <dbReference type="Proteomes" id="UP001283361"/>
    </source>
</evidence>
<evidence type="ECO:0000259" key="9">
    <source>
        <dbReference type="PROSITE" id="PS51050"/>
    </source>
</evidence>
<reference evidence="10" key="1">
    <citation type="journal article" date="2023" name="G3 (Bethesda)">
        <title>A reference genome for the long-term kleptoplast-retaining sea slug Elysia crispata morphotype clarki.</title>
        <authorList>
            <person name="Eastman K.E."/>
            <person name="Pendleton A.L."/>
            <person name="Shaikh M.A."/>
            <person name="Suttiyut T."/>
            <person name="Ogas R."/>
            <person name="Tomko P."/>
            <person name="Gavelis G."/>
            <person name="Widhalm J.R."/>
            <person name="Wisecaver J.H."/>
        </authorList>
    </citation>
    <scope>NUCLEOTIDE SEQUENCE</scope>
    <source>
        <strain evidence="10">ECLA1</strain>
    </source>
</reference>
<keyword evidence="11" id="KW-1185">Reference proteome</keyword>
<dbReference type="Gene3D" id="3.30.40.100">
    <property type="match status" value="1"/>
</dbReference>
<dbReference type="PANTHER" id="PTHR23336:SF76">
    <property type="entry name" value="MORC S5 DOMAIN-CONTAINING PROTEIN"/>
    <property type="match status" value="1"/>
</dbReference>
<name>A0AAE1D3D9_9GAST</name>
<organism evidence="10 11">
    <name type="scientific">Elysia crispata</name>
    <name type="common">lettuce slug</name>
    <dbReference type="NCBI Taxonomy" id="231223"/>
    <lineage>
        <taxon>Eukaryota</taxon>
        <taxon>Metazoa</taxon>
        <taxon>Spiralia</taxon>
        <taxon>Lophotrochozoa</taxon>
        <taxon>Mollusca</taxon>
        <taxon>Gastropoda</taxon>
        <taxon>Heterobranchia</taxon>
        <taxon>Euthyneura</taxon>
        <taxon>Panpulmonata</taxon>
        <taxon>Sacoglossa</taxon>
        <taxon>Placobranchoidea</taxon>
        <taxon>Plakobranchidae</taxon>
        <taxon>Elysia</taxon>
    </lineage>
</organism>
<keyword evidence="3" id="KW-0863">Zinc-finger</keyword>
<evidence type="ECO:0000256" key="2">
    <source>
        <dbReference type="ARBA" id="ARBA00022723"/>
    </source>
</evidence>
<evidence type="ECO:0000256" key="6">
    <source>
        <dbReference type="ARBA" id="ARBA00023242"/>
    </source>
</evidence>
<dbReference type="InterPro" id="IPR011124">
    <property type="entry name" value="Znf_CW"/>
</dbReference>
<feature type="region of interest" description="Disordered" evidence="8">
    <location>
        <begin position="641"/>
        <end position="661"/>
    </location>
</feature>
<comment type="caution">
    <text evidence="10">The sequence shown here is derived from an EMBL/GenBank/DDBJ whole genome shotgun (WGS) entry which is preliminary data.</text>
</comment>
<dbReference type="EMBL" id="JAWDGP010005680">
    <property type="protein sequence ID" value="KAK3754352.1"/>
    <property type="molecule type" value="Genomic_DNA"/>
</dbReference>
<protein>
    <recommendedName>
        <fullName evidence="9">CW-type domain-containing protein</fullName>
    </recommendedName>
</protein>
<proteinExistence type="predicted"/>
<dbReference type="Pfam" id="PF17942">
    <property type="entry name" value="Morc6_S5"/>
    <property type="match status" value="1"/>
</dbReference>
<dbReference type="AlphaFoldDB" id="A0AAE1D3D9"/>
<dbReference type="InterPro" id="IPR036890">
    <property type="entry name" value="HATPase_C_sf"/>
</dbReference>
<feature type="region of interest" description="Disordered" evidence="8">
    <location>
        <begin position="488"/>
        <end position="566"/>
    </location>
</feature>
<dbReference type="Pfam" id="PF07496">
    <property type="entry name" value="zf-CW"/>
    <property type="match status" value="1"/>
</dbReference>
<evidence type="ECO:0000256" key="7">
    <source>
        <dbReference type="SAM" id="Coils"/>
    </source>
</evidence>
<dbReference type="GO" id="GO:0008270">
    <property type="term" value="F:zinc ion binding"/>
    <property type="evidence" value="ECO:0007669"/>
    <property type="project" value="UniProtKB-KW"/>
</dbReference>
<feature type="coiled-coil region" evidence="7">
    <location>
        <begin position="697"/>
        <end position="754"/>
    </location>
</feature>
<evidence type="ECO:0000256" key="4">
    <source>
        <dbReference type="ARBA" id="ARBA00022833"/>
    </source>
</evidence>
<dbReference type="InterPro" id="IPR045261">
    <property type="entry name" value="MORC_ATPase"/>
</dbReference>
<keyword evidence="4" id="KW-0862">Zinc</keyword>
<keyword evidence="2" id="KW-0479">Metal-binding</keyword>
<comment type="subcellular location">
    <subcellularLocation>
        <location evidence="1">Nucleus</location>
    </subcellularLocation>
</comment>
<keyword evidence="5 7" id="KW-0175">Coiled coil</keyword>
<evidence type="ECO:0000313" key="10">
    <source>
        <dbReference type="EMBL" id="KAK3754352.1"/>
    </source>
</evidence>
<evidence type="ECO:0000256" key="3">
    <source>
        <dbReference type="ARBA" id="ARBA00022771"/>
    </source>
</evidence>
<dbReference type="GO" id="GO:0016887">
    <property type="term" value="F:ATP hydrolysis activity"/>
    <property type="evidence" value="ECO:0007669"/>
    <property type="project" value="InterPro"/>
</dbReference>
<dbReference type="PROSITE" id="PS51050">
    <property type="entry name" value="ZF_CW"/>
    <property type="match status" value="1"/>
</dbReference>
<dbReference type="PANTHER" id="PTHR23336">
    <property type="entry name" value="ZINC FINGER CW-TYPE COILED-COIL DOMAIN PROTEIN 3"/>
    <property type="match status" value="1"/>
</dbReference>
<keyword evidence="6" id="KW-0539">Nucleus</keyword>